<evidence type="ECO:0000313" key="11">
    <source>
        <dbReference type="EMBL" id="AYC64574.1"/>
    </source>
</evidence>
<evidence type="ECO:0000256" key="4">
    <source>
        <dbReference type="ARBA" id="ARBA00022982"/>
    </source>
</evidence>
<accession>A0A386AYQ4</accession>
<dbReference type="InterPro" id="IPR007802">
    <property type="entry name" value="Cyt_b6/f_cplx_su6"/>
</dbReference>
<keyword evidence="11" id="KW-0150">Chloroplast</keyword>
<evidence type="ECO:0000256" key="5">
    <source>
        <dbReference type="ARBA" id="ARBA00022989"/>
    </source>
</evidence>
<dbReference type="EMBL" id="MH591098">
    <property type="protein sequence ID" value="AYC64574.1"/>
    <property type="molecule type" value="Genomic_DNA"/>
</dbReference>
<reference evidence="11" key="1">
    <citation type="submission" date="2018-07" db="EMBL/GenBank/DDBJ databases">
        <authorList>
            <person name="Quirk P.G."/>
            <person name="Krulwich T.A."/>
        </authorList>
    </citation>
    <scope>NUCLEOTIDE SEQUENCE</scope>
</reference>
<dbReference type="HAMAP" id="MF_00433">
    <property type="entry name" value="Cytb6_f_PetL"/>
    <property type="match status" value="1"/>
</dbReference>
<evidence type="ECO:0000256" key="7">
    <source>
        <dbReference type="ARBA" id="ARBA00023136"/>
    </source>
</evidence>
<dbReference type="GO" id="GO:0015979">
    <property type="term" value="P:photosynthesis"/>
    <property type="evidence" value="ECO:0007669"/>
    <property type="project" value="UniProtKB-KW"/>
</dbReference>
<keyword evidence="3 10" id="KW-0812">Transmembrane</keyword>
<geneLocation type="chloroplast" evidence="11"/>
<keyword evidence="2 10" id="KW-0813">Transport</keyword>
<dbReference type="GO" id="GO:0009512">
    <property type="term" value="C:cytochrome b6f complex"/>
    <property type="evidence" value="ECO:0007669"/>
    <property type="project" value="InterPro"/>
</dbReference>
<keyword evidence="10" id="KW-0602">Photosynthesis</keyword>
<gene>
    <name evidence="10 11" type="primary">petL</name>
</gene>
<keyword evidence="6 10" id="KW-0793">Thylakoid</keyword>
<evidence type="ECO:0000256" key="10">
    <source>
        <dbReference type="HAMAP-Rule" id="MF_00433"/>
    </source>
</evidence>
<organism evidence="11">
    <name type="scientific">Pseudoderbesia arbuscula</name>
    <dbReference type="NCBI Taxonomy" id="2320809"/>
    <lineage>
        <taxon>Eukaryota</taxon>
        <taxon>Viridiplantae</taxon>
        <taxon>Chlorophyta</taxon>
        <taxon>core chlorophytes</taxon>
        <taxon>Ulvophyceae</taxon>
        <taxon>TCBD clade</taxon>
        <taxon>Bryopsidales</taxon>
        <taxon>Bryopsidineae</taxon>
        <taxon>Bryopsidaceae</taxon>
        <taxon>Pseudoderbesia</taxon>
    </lineage>
</organism>
<evidence type="ECO:0000256" key="8">
    <source>
        <dbReference type="ARBA" id="ARBA00025197"/>
    </source>
</evidence>
<keyword evidence="7 10" id="KW-0472">Membrane</keyword>
<keyword evidence="4 10" id="KW-0249">Electron transport</keyword>
<feature type="transmembrane region" description="Helical" evidence="10">
    <location>
        <begin position="6"/>
        <end position="25"/>
    </location>
</feature>
<reference evidence="11" key="2">
    <citation type="journal article" date="2019" name="Mol. Phylogenet. Evol.">
        <title>Reassessment of the classification of bryopsidales (chlorophyta) based on chloroplast phylogenomic analyses.</title>
        <authorList>
            <person name="Cremen M.C."/>
            <person name="Leliaert F."/>
            <person name="West J."/>
            <person name="Lam D.W."/>
            <person name="Shimada S."/>
            <person name="Lopez-Bautista J.M."/>
            <person name="Verbruggen H."/>
        </authorList>
    </citation>
    <scope>NUCLEOTIDE SEQUENCE</scope>
</reference>
<name>A0A386AYQ4_9CHLO</name>
<comment type="similarity">
    <text evidence="10">Belongs to the PetL family.</text>
</comment>
<comment type="subcellular location">
    <subcellularLocation>
        <location evidence="1">Membrane</location>
        <topology evidence="1">Single-pass membrane protein</topology>
    </subcellularLocation>
    <subcellularLocation>
        <location evidence="10">Plastid</location>
        <location evidence="10">Chloroplast thylakoid membrane</location>
        <topology evidence="10">Single-pass membrane protein</topology>
    </subcellularLocation>
</comment>
<dbReference type="GO" id="GO:0009535">
    <property type="term" value="C:chloroplast thylakoid membrane"/>
    <property type="evidence" value="ECO:0007669"/>
    <property type="project" value="UniProtKB-SubCell"/>
</dbReference>
<evidence type="ECO:0000256" key="3">
    <source>
        <dbReference type="ARBA" id="ARBA00022692"/>
    </source>
</evidence>
<comment type="function">
    <text evidence="8 10">Component of the cytochrome b6-f complex, which mediates electron transfer between photosystem II (PSII) and photosystem I (PSI), cyclic electron flow around PSI, and state transitions. PetL is important for photoautotrophic growth as well as for electron transfer efficiency and stability of the cytochrome b6-f complex.</text>
</comment>
<keyword evidence="5 10" id="KW-1133">Transmembrane helix</keyword>
<sequence length="31" mass="3610">MLSLLTYFSILFAALFFTIIVYLTLVKIKLI</sequence>
<protein>
    <recommendedName>
        <fullName evidence="10">Cytochrome b6-f complex subunit 6</fullName>
    </recommendedName>
    <alternativeName>
        <fullName evidence="10">Cytochrome b6-f complex subunit PetL</fullName>
    </alternativeName>
    <alternativeName>
        <fullName evidence="10">Cytochrome b6-f complex subunit VI</fullName>
    </alternativeName>
</protein>
<dbReference type="GO" id="GO:0009055">
    <property type="term" value="F:electron transfer activity"/>
    <property type="evidence" value="ECO:0007669"/>
    <property type="project" value="InterPro"/>
</dbReference>
<evidence type="ECO:0000256" key="2">
    <source>
        <dbReference type="ARBA" id="ARBA00022448"/>
    </source>
</evidence>
<evidence type="ECO:0000256" key="1">
    <source>
        <dbReference type="ARBA" id="ARBA00004167"/>
    </source>
</evidence>
<evidence type="ECO:0000256" key="6">
    <source>
        <dbReference type="ARBA" id="ARBA00023078"/>
    </source>
</evidence>
<keyword evidence="11" id="KW-0934">Plastid</keyword>
<proteinExistence type="inferred from homology"/>
<evidence type="ECO:0000256" key="9">
    <source>
        <dbReference type="ARBA" id="ARBA00025834"/>
    </source>
</evidence>
<comment type="subunit">
    <text evidence="9 10">The 4 large subunits of the cytochrome b6-f complex are cytochrome b6, subunit IV (17 kDa polypeptide, PetD), cytochrome f and the Rieske protein, while the 4 small subunits are PetG, PetL, PetM and PetN. The complex functions as a dimer.</text>
</comment>
<dbReference type="AlphaFoldDB" id="A0A386AYQ4"/>